<feature type="domain" description="EGF-like" evidence="6">
    <location>
        <begin position="749"/>
        <end position="786"/>
    </location>
</feature>
<evidence type="ECO:0000256" key="4">
    <source>
        <dbReference type="SAM" id="Phobius"/>
    </source>
</evidence>
<comment type="caution">
    <text evidence="7">The sequence shown here is derived from an EMBL/GenBank/DDBJ whole genome shotgun (WGS) entry which is preliminary data.</text>
</comment>
<dbReference type="GO" id="GO:0005509">
    <property type="term" value="F:calcium ion binding"/>
    <property type="evidence" value="ECO:0007669"/>
    <property type="project" value="InterPro"/>
</dbReference>
<protein>
    <submittedName>
        <fullName evidence="7">Delta-like protein 1</fullName>
    </submittedName>
</protein>
<proteinExistence type="predicted"/>
<dbReference type="Gene3D" id="2.10.25.10">
    <property type="entry name" value="Laminin"/>
    <property type="match status" value="3"/>
</dbReference>
<dbReference type="InterPro" id="IPR051830">
    <property type="entry name" value="NOTCH_homolog"/>
</dbReference>
<dbReference type="PROSITE" id="PS00022">
    <property type="entry name" value="EGF_1"/>
    <property type="match status" value="4"/>
</dbReference>
<evidence type="ECO:0000259" key="6">
    <source>
        <dbReference type="PROSITE" id="PS50026"/>
    </source>
</evidence>
<feature type="disulfide bond" evidence="2">
    <location>
        <begin position="815"/>
        <end position="824"/>
    </location>
</feature>
<name>A0A0V1FKA1_TRIPS</name>
<dbReference type="SMART" id="SM00181">
    <property type="entry name" value="EGF"/>
    <property type="match status" value="4"/>
</dbReference>
<evidence type="ECO:0000256" key="3">
    <source>
        <dbReference type="SAM" id="MobiDB-lite"/>
    </source>
</evidence>
<gene>
    <name evidence="7" type="primary">Dll1</name>
    <name evidence="7" type="ORF">T4D_16276</name>
</gene>
<dbReference type="Proteomes" id="UP000054995">
    <property type="component" value="Unassembled WGS sequence"/>
</dbReference>
<dbReference type="InterPro" id="IPR000152">
    <property type="entry name" value="EGF-type_Asp/Asn_hydroxyl_site"/>
</dbReference>
<feature type="compositionally biased region" description="Basic residues" evidence="3">
    <location>
        <begin position="869"/>
        <end position="887"/>
    </location>
</feature>
<dbReference type="PROSITE" id="PS01186">
    <property type="entry name" value="EGF_2"/>
    <property type="match status" value="1"/>
</dbReference>
<evidence type="ECO:0000256" key="5">
    <source>
        <dbReference type="SAM" id="SignalP"/>
    </source>
</evidence>
<evidence type="ECO:0000313" key="8">
    <source>
        <dbReference type="Proteomes" id="UP000054995"/>
    </source>
</evidence>
<dbReference type="SUPFAM" id="SSF57196">
    <property type="entry name" value="EGF/Laminin"/>
    <property type="match status" value="3"/>
</dbReference>
<dbReference type="InterPro" id="IPR001881">
    <property type="entry name" value="EGF-like_Ca-bd_dom"/>
</dbReference>
<keyword evidence="4" id="KW-0472">Membrane</keyword>
<dbReference type="CDD" id="cd00054">
    <property type="entry name" value="EGF_CA"/>
    <property type="match status" value="2"/>
</dbReference>
<feature type="disulfide bond" evidence="2">
    <location>
        <begin position="776"/>
        <end position="785"/>
    </location>
</feature>
<dbReference type="SMART" id="SM00179">
    <property type="entry name" value="EGF_CA"/>
    <property type="match status" value="2"/>
</dbReference>
<accession>A0A0V1FKA1</accession>
<evidence type="ECO:0000256" key="2">
    <source>
        <dbReference type="PROSITE-ProRule" id="PRU00076"/>
    </source>
</evidence>
<feature type="transmembrane region" description="Helical" evidence="4">
    <location>
        <begin position="842"/>
        <end position="865"/>
    </location>
</feature>
<feature type="domain" description="EGF-like" evidence="6">
    <location>
        <begin position="788"/>
        <end position="825"/>
    </location>
</feature>
<feature type="signal peptide" evidence="5">
    <location>
        <begin position="1"/>
        <end position="18"/>
    </location>
</feature>
<sequence>MKVLLIFLFFFNVERTSSSSFSCPADKYPDVYRGGLRDLKHCTTFVPSRELKTVQGMPETKGGKSLLLKMVNFCKYNFKNGQLLSYLNEEAMLYHGNYEYPEKEITVHSATEVGKSTFSDGVRRFHKYWNNYASHECYFNTAIYFNRTLDEIASTHMERCLSNVWGFFEIRYIPNHIRHPWWQDYTFPESGKEYEMGLEIMCRCMKIESRNTEYKFATRASTCSAHNCQYFACVSSTYKDCQETRFKRCTFPPNETICREYTYVRQQEADIPYGKECPERDYGEICECPCSDKPWSEWSAKSTTCGPYTRERYKVAMKVLLIFLVFFNIERTSSSSFSCPADTYPDVYRGGLRDLKHCTTFVPSRELKTAENMPETKEDNSLLRRMVNFCKYNFKNGQLLSYLSEEAMSYHGNYEYPEKEITVHSATEVGKTKYASAVRRFHKYWNDYSTHECYFNTAIYFNRSLDEISSTNMERCLSNVWGFFEVRYIPNDIRHAWWKDYSFDDSGIEHAIGLNIMCRCMKIQSRNTEYKFATRAWTCSSDLCQYFACVSSTYKDCQETRFKRCTFPPNETICREYTYVRQQEADIPYGKECPERDYGEICECPCSDKPWSEWSARSTTCGPYTRERYKVVREFENVDVDCTKERHKCCFSIEQGLQTNCTDFFINSNKTIMEYRETCKNNNGQIIKTEGGYFCECDDSRHGTLCENVYTFCEDHPNVCQNGGKCFNAGSSYICSCTSDFQGVNCTIPEITCDNGKKCLNGGTCSLVEGKYICHCSQSYTGKFCESHTGLCKKDTCKNGGCCAALSKTHFQCLCADGFKGTLCEGVVSRFEEIVTTLSNSYITIAIAICSLLAVAFLCISGQVVRRRRKRRRGRHSRKRREPKKPKTLSTETNL</sequence>
<dbReference type="PANTHER" id="PTHR24033:SF232">
    <property type="entry name" value="LAMININ SUBUNIT GAMMA-2-RELATED"/>
    <property type="match status" value="1"/>
</dbReference>
<dbReference type="EMBL" id="JYDT01000077">
    <property type="protein sequence ID" value="KRY86143.1"/>
    <property type="molecule type" value="Genomic_DNA"/>
</dbReference>
<reference evidence="7 8" key="1">
    <citation type="submission" date="2015-01" db="EMBL/GenBank/DDBJ databases">
        <title>Evolution of Trichinella species and genotypes.</title>
        <authorList>
            <person name="Korhonen P.K."/>
            <person name="Edoardo P."/>
            <person name="Giuseppe L.R."/>
            <person name="Gasser R.B."/>
        </authorList>
    </citation>
    <scope>NUCLEOTIDE SEQUENCE [LARGE SCALE GENOMIC DNA]</scope>
    <source>
        <strain evidence="7">ISS470</strain>
    </source>
</reference>
<dbReference type="PROSITE" id="PS00010">
    <property type="entry name" value="ASX_HYDROXYL"/>
    <property type="match status" value="1"/>
</dbReference>
<evidence type="ECO:0000313" key="7">
    <source>
        <dbReference type="EMBL" id="KRY86143.1"/>
    </source>
</evidence>
<comment type="caution">
    <text evidence="2">Lacks conserved residue(s) required for the propagation of feature annotation.</text>
</comment>
<dbReference type="AlphaFoldDB" id="A0A0V1FKA1"/>
<keyword evidence="8" id="KW-1185">Reference proteome</keyword>
<feature type="region of interest" description="Disordered" evidence="3">
    <location>
        <begin position="869"/>
        <end position="895"/>
    </location>
</feature>
<feature type="disulfide bond" evidence="2">
    <location>
        <begin position="737"/>
        <end position="746"/>
    </location>
</feature>
<keyword evidence="5" id="KW-0732">Signal</keyword>
<keyword evidence="4" id="KW-0812">Transmembrane</keyword>
<dbReference type="OrthoDB" id="5917911at2759"/>
<organism evidence="7 8">
    <name type="scientific">Trichinella pseudospiralis</name>
    <name type="common">Parasitic roundworm</name>
    <dbReference type="NCBI Taxonomy" id="6337"/>
    <lineage>
        <taxon>Eukaryota</taxon>
        <taxon>Metazoa</taxon>
        <taxon>Ecdysozoa</taxon>
        <taxon>Nematoda</taxon>
        <taxon>Enoplea</taxon>
        <taxon>Dorylaimia</taxon>
        <taxon>Trichinellida</taxon>
        <taxon>Trichinellidae</taxon>
        <taxon>Trichinella</taxon>
    </lineage>
</organism>
<dbReference type="InterPro" id="IPR000742">
    <property type="entry name" value="EGF"/>
</dbReference>
<dbReference type="PANTHER" id="PTHR24033">
    <property type="entry name" value="EGF-LIKE DOMAIN-CONTAINING PROTEIN"/>
    <property type="match status" value="1"/>
</dbReference>
<keyword evidence="1 2" id="KW-1015">Disulfide bond</keyword>
<feature type="domain" description="EGF-like" evidence="6">
    <location>
        <begin position="709"/>
        <end position="747"/>
    </location>
</feature>
<evidence type="ECO:0000256" key="1">
    <source>
        <dbReference type="ARBA" id="ARBA00023157"/>
    </source>
</evidence>
<keyword evidence="2" id="KW-0245">EGF-like domain</keyword>
<feature type="chain" id="PRO_5006878062" evidence="5">
    <location>
        <begin position="19"/>
        <end position="895"/>
    </location>
</feature>
<keyword evidence="4" id="KW-1133">Transmembrane helix</keyword>
<dbReference type="PROSITE" id="PS50026">
    <property type="entry name" value="EGF_3"/>
    <property type="match status" value="3"/>
</dbReference>
<dbReference type="Pfam" id="PF00008">
    <property type="entry name" value="EGF"/>
    <property type="match status" value="2"/>
</dbReference>